<evidence type="ECO:0000256" key="1">
    <source>
        <dbReference type="ARBA" id="ARBA00004383"/>
    </source>
</evidence>
<comment type="subcellular location">
    <subcellularLocation>
        <location evidence="1">Cell inner membrane</location>
        <topology evidence="1">Single-pass membrane protein</topology>
        <orientation evidence="1">Periplasmic side</orientation>
    </subcellularLocation>
</comment>
<dbReference type="InterPro" id="IPR037682">
    <property type="entry name" value="TonB_C"/>
</dbReference>
<protein>
    <submittedName>
        <fullName evidence="11">TonB family protein</fullName>
    </submittedName>
</protein>
<evidence type="ECO:0000256" key="4">
    <source>
        <dbReference type="ARBA" id="ARBA00022475"/>
    </source>
</evidence>
<evidence type="ECO:0000256" key="6">
    <source>
        <dbReference type="ARBA" id="ARBA00022692"/>
    </source>
</evidence>
<proteinExistence type="inferred from homology"/>
<comment type="similarity">
    <text evidence="2">Belongs to the TonB family.</text>
</comment>
<keyword evidence="3" id="KW-0813">Transport</keyword>
<dbReference type="SUPFAM" id="SSF74653">
    <property type="entry name" value="TolA/TonB C-terminal domain"/>
    <property type="match status" value="1"/>
</dbReference>
<dbReference type="PANTHER" id="PTHR33446">
    <property type="entry name" value="PROTEIN TONB-RELATED"/>
    <property type="match status" value="1"/>
</dbReference>
<dbReference type="PANTHER" id="PTHR33446:SF2">
    <property type="entry name" value="PROTEIN TONB"/>
    <property type="match status" value="1"/>
</dbReference>
<evidence type="ECO:0000256" key="9">
    <source>
        <dbReference type="ARBA" id="ARBA00023136"/>
    </source>
</evidence>
<dbReference type="PROSITE" id="PS52015">
    <property type="entry name" value="TONB_CTD"/>
    <property type="match status" value="1"/>
</dbReference>
<evidence type="ECO:0000313" key="11">
    <source>
        <dbReference type="EMBL" id="TKC00957.1"/>
    </source>
</evidence>
<dbReference type="GO" id="GO:0098797">
    <property type="term" value="C:plasma membrane protein complex"/>
    <property type="evidence" value="ECO:0007669"/>
    <property type="project" value="TreeGrafter"/>
</dbReference>
<evidence type="ECO:0000259" key="10">
    <source>
        <dbReference type="PROSITE" id="PS52015"/>
    </source>
</evidence>
<organism evidence="11 12">
    <name type="scientific">Pedobacter cryophilus</name>
    <dbReference type="NCBI Taxonomy" id="2571271"/>
    <lineage>
        <taxon>Bacteria</taxon>
        <taxon>Pseudomonadati</taxon>
        <taxon>Bacteroidota</taxon>
        <taxon>Sphingobacteriia</taxon>
        <taxon>Sphingobacteriales</taxon>
        <taxon>Sphingobacteriaceae</taxon>
        <taxon>Pedobacter</taxon>
    </lineage>
</organism>
<gene>
    <name evidence="11" type="ORF">FA046_04570</name>
</gene>
<dbReference type="AlphaFoldDB" id="A0A4U1C967"/>
<dbReference type="EMBL" id="SWBP01000001">
    <property type="protein sequence ID" value="TKC00957.1"/>
    <property type="molecule type" value="Genomic_DNA"/>
</dbReference>
<evidence type="ECO:0000256" key="2">
    <source>
        <dbReference type="ARBA" id="ARBA00006555"/>
    </source>
</evidence>
<name>A0A4U1C967_9SPHI</name>
<evidence type="ECO:0000256" key="3">
    <source>
        <dbReference type="ARBA" id="ARBA00022448"/>
    </source>
</evidence>
<evidence type="ECO:0000256" key="7">
    <source>
        <dbReference type="ARBA" id="ARBA00022927"/>
    </source>
</evidence>
<feature type="domain" description="TonB C-terminal" evidence="10">
    <location>
        <begin position="26"/>
        <end position="121"/>
    </location>
</feature>
<evidence type="ECO:0000256" key="8">
    <source>
        <dbReference type="ARBA" id="ARBA00022989"/>
    </source>
</evidence>
<keyword evidence="6" id="KW-0812">Transmembrane</keyword>
<keyword evidence="8" id="KW-1133">Transmembrane helix</keyword>
<dbReference type="GO" id="GO:0015031">
    <property type="term" value="P:protein transport"/>
    <property type="evidence" value="ECO:0007669"/>
    <property type="project" value="UniProtKB-KW"/>
</dbReference>
<keyword evidence="9" id="KW-0472">Membrane</keyword>
<dbReference type="Pfam" id="PF03544">
    <property type="entry name" value="TonB_C"/>
    <property type="match status" value="1"/>
</dbReference>
<keyword evidence="12" id="KW-1185">Reference proteome</keyword>
<keyword evidence="7" id="KW-0653">Protein transport</keyword>
<comment type="caution">
    <text evidence="11">The sequence shown here is derived from an EMBL/GenBank/DDBJ whole genome shotgun (WGS) entry which is preliminary data.</text>
</comment>
<dbReference type="RefSeq" id="WP_136825162.1">
    <property type="nucleotide sequence ID" value="NZ_SWBP01000001.1"/>
</dbReference>
<reference evidence="11 12" key="1">
    <citation type="submission" date="2019-04" db="EMBL/GenBank/DDBJ databases">
        <title>Pedobacter sp. AR-3-17 sp. nov., isolated from Arctic soil.</title>
        <authorList>
            <person name="Dahal R.H."/>
            <person name="Kim D.-U."/>
        </authorList>
    </citation>
    <scope>NUCLEOTIDE SEQUENCE [LARGE SCALE GENOMIC DNA]</scope>
    <source>
        <strain evidence="11 12">AR-3-17</strain>
    </source>
</reference>
<evidence type="ECO:0000256" key="5">
    <source>
        <dbReference type="ARBA" id="ARBA00022519"/>
    </source>
</evidence>
<dbReference type="Proteomes" id="UP000308181">
    <property type="component" value="Unassembled WGS sequence"/>
</dbReference>
<dbReference type="Gene3D" id="3.30.1150.10">
    <property type="match status" value="1"/>
</dbReference>
<evidence type="ECO:0000313" key="12">
    <source>
        <dbReference type="Proteomes" id="UP000308181"/>
    </source>
</evidence>
<dbReference type="OrthoDB" id="1096636at2"/>
<accession>A0A4U1C967</accession>
<keyword evidence="4" id="KW-1003">Cell membrane</keyword>
<dbReference type="NCBIfam" id="TIGR01352">
    <property type="entry name" value="tonB_Cterm"/>
    <property type="match status" value="1"/>
</dbReference>
<dbReference type="GO" id="GO:0031992">
    <property type="term" value="F:energy transducer activity"/>
    <property type="evidence" value="ECO:0007669"/>
    <property type="project" value="TreeGrafter"/>
</dbReference>
<dbReference type="InterPro" id="IPR006260">
    <property type="entry name" value="TonB/TolA_C"/>
</dbReference>
<keyword evidence="5" id="KW-0997">Cell inner membrane</keyword>
<dbReference type="InterPro" id="IPR051045">
    <property type="entry name" value="TonB-dependent_transducer"/>
</dbReference>
<dbReference type="GO" id="GO:0055085">
    <property type="term" value="P:transmembrane transport"/>
    <property type="evidence" value="ECO:0007669"/>
    <property type="project" value="InterPro"/>
</dbReference>
<sequence>MIIIYIKIWIIAFANLLQTDDPTYKGGTTALNNFISSNLIYPSFSKNNCIQGTIYVAFQVDKNGVVFNSKVQKGLGVDLDDEALRLVRITSNKWIIPTNHNINTRLVIPVNFSLKNYNCNERSSDQINKAIALYQSRLALEKAVINYYKNKAEGKANEQNEAEIIVLKSELGFDDKFISQKLKEAKQKIKQGDKEGACESLYFVKYIGSTAADLLIAENCK</sequence>